<sequence>MHCLKRKTKIGYCSTLHIVVTYCSTIYISSMSNSCCNYLWRYIRRFLHQPEISSTCANKINLDNNPTFRGAVVLHSERRNSVDVVQRLPL</sequence>
<accession>A0A0A9GWV4</accession>
<dbReference type="AlphaFoldDB" id="A0A0A9GWV4"/>
<protein>
    <submittedName>
        <fullName evidence="1">Uncharacterized protein</fullName>
    </submittedName>
</protein>
<proteinExistence type="predicted"/>
<reference evidence="1" key="1">
    <citation type="submission" date="2014-09" db="EMBL/GenBank/DDBJ databases">
        <authorList>
            <person name="Magalhaes I.L.F."/>
            <person name="Oliveira U."/>
            <person name="Santos F.R."/>
            <person name="Vidigal T.H.D.A."/>
            <person name="Brescovit A.D."/>
            <person name="Santos A.J."/>
        </authorList>
    </citation>
    <scope>NUCLEOTIDE SEQUENCE</scope>
    <source>
        <tissue evidence="1">Shoot tissue taken approximately 20 cm above the soil surface</tissue>
    </source>
</reference>
<evidence type="ECO:0000313" key="1">
    <source>
        <dbReference type="EMBL" id="JAE29012.1"/>
    </source>
</evidence>
<organism evidence="1">
    <name type="scientific">Arundo donax</name>
    <name type="common">Giant reed</name>
    <name type="synonym">Donax arundinaceus</name>
    <dbReference type="NCBI Taxonomy" id="35708"/>
    <lineage>
        <taxon>Eukaryota</taxon>
        <taxon>Viridiplantae</taxon>
        <taxon>Streptophyta</taxon>
        <taxon>Embryophyta</taxon>
        <taxon>Tracheophyta</taxon>
        <taxon>Spermatophyta</taxon>
        <taxon>Magnoliopsida</taxon>
        <taxon>Liliopsida</taxon>
        <taxon>Poales</taxon>
        <taxon>Poaceae</taxon>
        <taxon>PACMAD clade</taxon>
        <taxon>Arundinoideae</taxon>
        <taxon>Arundineae</taxon>
        <taxon>Arundo</taxon>
    </lineage>
</organism>
<name>A0A0A9GWV4_ARUDO</name>
<reference evidence="1" key="2">
    <citation type="journal article" date="2015" name="Data Brief">
        <title>Shoot transcriptome of the giant reed, Arundo donax.</title>
        <authorList>
            <person name="Barrero R.A."/>
            <person name="Guerrero F.D."/>
            <person name="Moolhuijzen P."/>
            <person name="Goolsby J.A."/>
            <person name="Tidwell J."/>
            <person name="Bellgard S.E."/>
            <person name="Bellgard M.I."/>
        </authorList>
    </citation>
    <scope>NUCLEOTIDE SEQUENCE</scope>
    <source>
        <tissue evidence="1">Shoot tissue taken approximately 20 cm above the soil surface</tissue>
    </source>
</reference>
<dbReference type="EMBL" id="GBRH01168884">
    <property type="protein sequence ID" value="JAE29012.1"/>
    <property type="molecule type" value="Transcribed_RNA"/>
</dbReference>